<evidence type="ECO:0000256" key="1">
    <source>
        <dbReference type="ARBA" id="ARBA00004186"/>
    </source>
</evidence>
<organism evidence="10 12">
    <name type="scientific">Plasmodiophora brassicae</name>
    <name type="common">Clubroot disease agent</name>
    <dbReference type="NCBI Taxonomy" id="37360"/>
    <lineage>
        <taxon>Eukaryota</taxon>
        <taxon>Sar</taxon>
        <taxon>Rhizaria</taxon>
        <taxon>Endomyxa</taxon>
        <taxon>Phytomyxea</taxon>
        <taxon>Plasmodiophorida</taxon>
        <taxon>Plasmodiophoridae</taxon>
        <taxon>Plasmodiophora</taxon>
    </lineage>
</organism>
<keyword evidence="5" id="KW-0493">Microtubule</keyword>
<dbReference type="Pfam" id="PF25762">
    <property type="entry name" value="HAUS1"/>
    <property type="match status" value="1"/>
</dbReference>
<keyword evidence="9" id="KW-0131">Cell cycle</keyword>
<evidence type="ECO:0000256" key="5">
    <source>
        <dbReference type="ARBA" id="ARBA00022701"/>
    </source>
</evidence>
<dbReference type="PANTHER" id="PTHR31570">
    <property type="entry name" value="HAUS AUGMIN-LIKE COMPLEX SUBUNIT 1"/>
    <property type="match status" value="1"/>
</dbReference>
<keyword evidence="6" id="KW-0498">Mitosis</keyword>
<dbReference type="GO" id="GO:0005829">
    <property type="term" value="C:cytosol"/>
    <property type="evidence" value="ECO:0007669"/>
    <property type="project" value="TreeGrafter"/>
</dbReference>
<dbReference type="EMBL" id="CDSF01000082">
    <property type="protein sequence ID" value="CEO98027.1"/>
    <property type="molecule type" value="Genomic_DNA"/>
</dbReference>
<protein>
    <submittedName>
        <fullName evidence="10">Uncharacterized protein</fullName>
    </submittedName>
</protein>
<evidence type="ECO:0000256" key="4">
    <source>
        <dbReference type="ARBA" id="ARBA00022618"/>
    </source>
</evidence>
<evidence type="ECO:0000313" key="13">
    <source>
        <dbReference type="Proteomes" id="UP000290189"/>
    </source>
</evidence>
<gene>
    <name evidence="10" type="ORF">PBRA_006141</name>
    <name evidence="11" type="ORF">PLBR_LOCUS3362</name>
</gene>
<dbReference type="AlphaFoldDB" id="A0A0G4IS43"/>
<dbReference type="EMBL" id="OVEO01000005">
    <property type="protein sequence ID" value="SPQ96147.1"/>
    <property type="molecule type" value="Genomic_DNA"/>
</dbReference>
<geneLocation type="mitochondrion" evidence="11"/>
<dbReference type="OMA" id="LCHCERR"/>
<dbReference type="InterPro" id="IPR026243">
    <property type="entry name" value="HAUS1"/>
</dbReference>
<sequence length="270" mass="30459">MRAAEEIAQDLRAVLGADVEAQFESDDGSLAILGEALRWAKARIELNAIIEANLDAERARPSPMPRVVQRMDVALEDCKELDQLASIAQRLWLKDGHPGSFVSALCDLQLEMADLQDKLAQLETYEANVQRRISEGIVPILSILERFSAEISGGLQANEERLRALQSERDFYLPAKQQEYESVTEQCNADLKETGYSSRISHSSLYELKTTLDELRSKTQPFSDRIEGYQNLPPDLSLAQEQLSRARYELDVLRSQWNASLSQIESVFDL</sequence>
<evidence type="ECO:0000256" key="2">
    <source>
        <dbReference type="ARBA" id="ARBA00005479"/>
    </source>
</evidence>
<dbReference type="OrthoDB" id="5372507at2759"/>
<proteinExistence type="inferred from homology"/>
<comment type="subcellular location">
    <subcellularLocation>
        <location evidence="1">Cytoplasm</location>
        <location evidence="1">Cytoskeleton</location>
        <location evidence="1">Spindle</location>
    </subcellularLocation>
</comment>
<reference evidence="10 12" key="1">
    <citation type="submission" date="2015-02" db="EMBL/GenBank/DDBJ databases">
        <authorList>
            <person name="Chooi Y.-H."/>
        </authorList>
    </citation>
    <scope>NUCLEOTIDE SEQUENCE [LARGE SCALE GENOMIC DNA]</scope>
    <source>
        <strain evidence="10">E3</strain>
    </source>
</reference>
<evidence type="ECO:0000256" key="7">
    <source>
        <dbReference type="ARBA" id="ARBA00023054"/>
    </source>
</evidence>
<dbReference type="GO" id="GO:0070652">
    <property type="term" value="C:HAUS complex"/>
    <property type="evidence" value="ECO:0007669"/>
    <property type="project" value="InterPro"/>
</dbReference>
<dbReference type="Proteomes" id="UP000039324">
    <property type="component" value="Unassembled WGS sequence"/>
</dbReference>
<keyword evidence="11" id="KW-0496">Mitochondrion</keyword>
<evidence type="ECO:0000256" key="3">
    <source>
        <dbReference type="ARBA" id="ARBA00022490"/>
    </source>
</evidence>
<dbReference type="Proteomes" id="UP000290189">
    <property type="component" value="Unassembled WGS sequence"/>
</dbReference>
<dbReference type="GO" id="GO:0051301">
    <property type="term" value="P:cell division"/>
    <property type="evidence" value="ECO:0007669"/>
    <property type="project" value="UniProtKB-KW"/>
</dbReference>
<name>A0A0G4IS43_PLABS</name>
<comment type="similarity">
    <text evidence="2">Belongs to the HAUS1 family.</text>
</comment>
<dbReference type="GO" id="GO:0051225">
    <property type="term" value="P:spindle assembly"/>
    <property type="evidence" value="ECO:0007669"/>
    <property type="project" value="InterPro"/>
</dbReference>
<accession>A0A0G4IS43</accession>
<evidence type="ECO:0000313" key="11">
    <source>
        <dbReference type="EMBL" id="SPQ96147.1"/>
    </source>
</evidence>
<dbReference type="PANTHER" id="PTHR31570:SF1">
    <property type="entry name" value="HAUS AUGMIN-LIKE COMPLEX SUBUNIT 1"/>
    <property type="match status" value="1"/>
</dbReference>
<dbReference type="GO" id="GO:0005819">
    <property type="term" value="C:spindle"/>
    <property type="evidence" value="ECO:0007669"/>
    <property type="project" value="UniProtKB-SubCell"/>
</dbReference>
<evidence type="ECO:0000313" key="12">
    <source>
        <dbReference type="Proteomes" id="UP000039324"/>
    </source>
</evidence>
<evidence type="ECO:0000256" key="8">
    <source>
        <dbReference type="ARBA" id="ARBA00023212"/>
    </source>
</evidence>
<evidence type="ECO:0000313" key="10">
    <source>
        <dbReference type="EMBL" id="CEO98027.1"/>
    </source>
</evidence>
<evidence type="ECO:0000256" key="9">
    <source>
        <dbReference type="ARBA" id="ARBA00023306"/>
    </source>
</evidence>
<keyword evidence="7" id="KW-0175">Coiled coil</keyword>
<reference evidence="11 13" key="2">
    <citation type="submission" date="2018-03" db="EMBL/GenBank/DDBJ databases">
        <authorList>
            <person name="Fogelqvist J."/>
        </authorList>
    </citation>
    <scope>NUCLEOTIDE SEQUENCE [LARGE SCALE GENOMIC DNA]</scope>
</reference>
<evidence type="ECO:0000256" key="6">
    <source>
        <dbReference type="ARBA" id="ARBA00022776"/>
    </source>
</evidence>
<keyword evidence="4" id="KW-0132">Cell division</keyword>
<keyword evidence="8" id="KW-0206">Cytoskeleton</keyword>
<keyword evidence="12" id="KW-1185">Reference proteome</keyword>
<keyword evidence="3" id="KW-0963">Cytoplasm</keyword>
<dbReference type="GO" id="GO:0005874">
    <property type="term" value="C:microtubule"/>
    <property type="evidence" value="ECO:0007669"/>
    <property type="project" value="UniProtKB-KW"/>
</dbReference>